<protein>
    <submittedName>
        <fullName evidence="1">Uncharacterized protein</fullName>
    </submittedName>
</protein>
<organism evidence="1 2">
    <name type="scientific">Trifolium pratense</name>
    <name type="common">Red clover</name>
    <dbReference type="NCBI Taxonomy" id="57577"/>
    <lineage>
        <taxon>Eukaryota</taxon>
        <taxon>Viridiplantae</taxon>
        <taxon>Streptophyta</taxon>
        <taxon>Embryophyta</taxon>
        <taxon>Tracheophyta</taxon>
        <taxon>Spermatophyta</taxon>
        <taxon>Magnoliopsida</taxon>
        <taxon>eudicotyledons</taxon>
        <taxon>Gunneridae</taxon>
        <taxon>Pentapetalae</taxon>
        <taxon>rosids</taxon>
        <taxon>fabids</taxon>
        <taxon>Fabales</taxon>
        <taxon>Fabaceae</taxon>
        <taxon>Papilionoideae</taxon>
        <taxon>50 kb inversion clade</taxon>
        <taxon>NPAAA clade</taxon>
        <taxon>Hologalegina</taxon>
        <taxon>IRL clade</taxon>
        <taxon>Trifolieae</taxon>
        <taxon>Trifolium</taxon>
    </lineage>
</organism>
<dbReference type="Proteomes" id="UP001177021">
    <property type="component" value="Unassembled WGS sequence"/>
</dbReference>
<accession>A0ACB0INX3</accession>
<dbReference type="EMBL" id="CASHSV030000002">
    <property type="protein sequence ID" value="CAJ2633613.1"/>
    <property type="molecule type" value="Genomic_DNA"/>
</dbReference>
<keyword evidence="2" id="KW-1185">Reference proteome</keyword>
<gene>
    <name evidence="1" type="ORF">MILVUS5_LOCUS4680</name>
</gene>
<name>A0ACB0INX3_TRIPR</name>
<sequence>MTTTTNGDPNFTDIMFSWSLQDIFNQDLYKDQVKCIELRFKSASHYFGSYVYPLLEETRTQLCSSMEILQSSPFAEVVSLKEAPDTKNRMFYNVRTNRWRNRSSGHRNQMYKTLTGDVFILADFKPEIVDDLQRTGKMWTLVVSAGVVEEETNDHNVELMSSFKILPSKDIDLVEVGQKSMFMIFLTNITPNRRIWEALHMSRNSKLIQKILCAGDEVEENCDYCHLQTDAPSLKDDTTYQRLISDLNESQKNAISACLCSSQCNHQSTVDLIWGPPGTGKTKTLGTLLFALLKTNCRTLVCTPTNVAIKEVASRVLSMVRSSFDGNSDDLFCPLGDILLFGNHDELKVEEEIKDIYLDYRVEQLSMCFRPPIGWRYCFGSMIDLLENCVPHYHKFIENELRKKQERIDDKKTNWTKDDKASDCSESMCKSFLEFVRERFLEIALPLRKCMSVLRTHVSKSYIGEDIIECLVCLVHSIDSFQSLLLQTNIVSEVLEQLFCPPEMQQPFSFESSEGAEYLLNNRRIECLYSLITLEDSLGKLDWPDVTHEETIRVFCLQTSSLIFSTASSSFKLHSVAMKPLNVLVVDEAAQLKECESIIPLLLKDINHGILVGDERQLPAMVESNVSLGVGFGRSLFERLDLLNYPNHFLNMQYRMHPAISSFPNSQFYLNQILDGPNVMSKNYRKKYLPAPMFGPYAFINIVGGREGFDDAGQSRKNMVEVAVAIKIIRKCFKVWLDSKEKLSIGVVSPYAAQVVAIQDALGQKYDRHDGFDIKVKTIDGFQGGEQDIIILSTVRANASASLKFISNHQRTNVFLTRARHNLWILGNEKTLVSLDNVWKDLVLDAKKRQCFFDADEDKDLAKSILDTKKELNQLDDLLNADSVIFKNSMWKVLFSDNFLKSFKRLRSEQKKKSIIGLLYKLSSGWRPKRIEVDLHCGSSSQMLKQFKVEGLFIVCSKDIVKDSRYTQVLKIWDILPLEDIPKVVKNLDNIFASYTDDFIKRCSEQCLEGKIEAPLTWERTTDIIKFKNIDNLGNEAEVSNCDERIYVENSKVEESLLLMKFYSLSPVVVSHLLSHHNINELDLPFEVSDEEREIIHFSRSTFILGRSGTGKTTILTMKLFQKENLHHMALEATYGIKSGEFPCLNDDKEHEESSNGNDRPILRQLFVTVSPKLCQAVKDHVVRLKRSICGSNVSAESSPIEEDVDVDTSIQFKNIPDTLINLPANSYPLVITFQKFLMMLDGSLGDSYFERFGVESVALETLMRKKEVTYDRFDTIYWPHFNSQYTKTLDPSRVFSEIMSHIKGGMQALEHGDGKLSRESYVSLSENRASSLSKQKREVIYNLYQSYEKMKMLRGDFDLADIVSDLHLRLRTKRYAGDELHFVYIDEVQDLTMSQIALFKYVCSNVEEGFVFCGDTAQTIARGIDFRFQDIKSLFYNKFVLESRKSSYNQGNEKGLVSDTFLLNQNFRTHAGVLKLSQSIIELLSRFFPHSIDSLKPETSLIYGEAPVVLECGNRENAIVTIFGNSGHVDGKVVGFGAEQVILVRDDSARKEILSYVGKQALVLTILECKGLEFQDVLLYNFFGASPLKNRWRVIYEYMNEQDMLEPAESKSYPSFSDSKHNILCSELKQLYVSITRTRQRLWICENTEEFSIPMFDYWKKKGLVQFKELDDSLAQAMKVASSPEEWKSRGKKLYYQNNFEMATMCFERAGDSYWEKKSKAAGLRATANRLHDFNPECANATLREAAEIFEDIGMANSAAQCFSDLGDFERAGKLYLQTCEESDLKRAADCFNLAGCYETAAQVYARGSFFSDCLTVCAKGRLFEIGFSYIQHWKQNKNDDRGMIKSLDLNTIEQKFLESCAQNYLDHKDTSSVMKLVKTFHTMDLKRVFLRSLNLLDELLVLEEESGNFLEAVNVAMMLGDIQREVDLLGKAGKFKEAFELLLFYILANSIWSSGSKGWPVKQFAQKAELLGRALSFAKQESDSFYEHACMEAEILSNDHKKTSEIMIRLKSSRIHESIRGEILSLWQLLDVHCHLNNSKYVWHDSVINDAAVEGMILENHLSMETLFHCWTCWKDTIVLILECLPSFKSPDTQQLSSYAKFALNYLGVRKLTCNMNEVYSLLVPDANWVIKLGDRFQKKDGRLVSVDVDSLVSSAQSYWSSELLSVGIAVLRNLDALYKFSVNTDLSDFQQFQSLLHIYEVSEFLLGSKCFSHTHGNLKTLDKFRRLPIDRLLRYIVHLDWKKSLTKGMVFIRTTEACKDLVKKTICENIRLKDRLTYGQIGRVAVMILGTAGLLNELYAEIMTRFEHNIPWKKFIQQWNSSQEISQGSDSSAELNCVLSLYEALEYTYNVNWMKETDYLSPSCFMYLVERLLLLASCRKGLMFATKSSFIEWLNYQDENSLANLSLTPGMNMTKAHKFIARIIQELINNQNGSINWLRKSNLDVKSCLPLFVLRLVVSLCLLHLSTRKYLEPLSTLLGKSHITSQLPLEFCNVLKRGREVMDLKVIAEALKVIDNPLVIVKLGNSSSKIICPDAVFVDLMVCWQKELILQMLFPDKVDSVDRENAEVMVESSDSSHVSVSTDMYTNFDLVWDSLEDLLSTIEKADFNRESPDSNTMKALIIKCWLKLKSSHLLDLLDTCLKFLAQEYKFNFLVQQIPGATLEKQIEAAEELAFFDEIKQLFSALNARNVSMTKTKRIANSILVEELAKKILAKRPKVEKNLKKLTGKRTAAGNDDEVQNVDSDADSDVDSNVDSDESEEDSINDVQVQKAVQVQKGVQVQNVAKNFHGKGKKKNNNPKKNKGGRKSCKMKCPSECASCMRYHDDPEAQRSIRTFKLIQPRENVNMFVRDCGGS</sequence>
<comment type="caution">
    <text evidence="1">The sequence shown here is derived from an EMBL/GenBank/DDBJ whole genome shotgun (WGS) entry which is preliminary data.</text>
</comment>
<evidence type="ECO:0000313" key="2">
    <source>
        <dbReference type="Proteomes" id="UP001177021"/>
    </source>
</evidence>
<evidence type="ECO:0000313" key="1">
    <source>
        <dbReference type="EMBL" id="CAJ2633613.1"/>
    </source>
</evidence>
<proteinExistence type="predicted"/>
<reference evidence="1" key="1">
    <citation type="submission" date="2023-10" db="EMBL/GenBank/DDBJ databases">
        <authorList>
            <person name="Rodriguez Cubillos JULIANA M."/>
            <person name="De Vega J."/>
        </authorList>
    </citation>
    <scope>NUCLEOTIDE SEQUENCE</scope>
</reference>